<name>A0ABR3S818_9PLEO</name>
<evidence type="ECO:0000256" key="5">
    <source>
        <dbReference type="ARBA" id="ARBA00022989"/>
    </source>
</evidence>
<sequence length="130" mass="14528">MVEAGYYPGPGEAQLYSDYKQTRTLLWALFLGHMLFSKTIKLVPHLLRNPGDVRFVPVSILFGYFHNLIKLYGCITVTETTWGTREGADTDDNIRMLPIPPMASITPPLSPSPHGRILRERGSLIPTAVC</sequence>
<dbReference type="EMBL" id="JAKJXO020000001">
    <property type="protein sequence ID" value="KAL1612835.1"/>
    <property type="molecule type" value="Genomic_DNA"/>
</dbReference>
<dbReference type="InterPro" id="IPR052427">
    <property type="entry name" value="Glycosyltrans_GT2/GT47"/>
</dbReference>
<keyword evidence="3" id="KW-0808">Transferase</keyword>
<evidence type="ECO:0000256" key="6">
    <source>
        <dbReference type="ARBA" id="ARBA00023136"/>
    </source>
</evidence>
<keyword evidence="9" id="KW-1185">Reference proteome</keyword>
<evidence type="ECO:0000256" key="1">
    <source>
        <dbReference type="ARBA" id="ARBA00004370"/>
    </source>
</evidence>
<comment type="caution">
    <text evidence="8">The sequence shown here is derived from an EMBL/GenBank/DDBJ whole genome shotgun (WGS) entry which is preliminary data.</text>
</comment>
<organism evidence="8 9">
    <name type="scientific">Paraconiothyrium brasiliense</name>
    <dbReference type="NCBI Taxonomy" id="300254"/>
    <lineage>
        <taxon>Eukaryota</taxon>
        <taxon>Fungi</taxon>
        <taxon>Dikarya</taxon>
        <taxon>Ascomycota</taxon>
        <taxon>Pezizomycotina</taxon>
        <taxon>Dothideomycetes</taxon>
        <taxon>Pleosporomycetidae</taxon>
        <taxon>Pleosporales</taxon>
        <taxon>Massarineae</taxon>
        <taxon>Didymosphaeriaceae</taxon>
        <taxon>Paraconiothyrium</taxon>
    </lineage>
</organism>
<protein>
    <submittedName>
        <fullName evidence="8">Uncharacterized protein</fullName>
    </submittedName>
</protein>
<comment type="subcellular location">
    <subcellularLocation>
        <location evidence="1">Membrane</location>
    </subcellularLocation>
</comment>
<accession>A0ABR3S818</accession>
<keyword evidence="6" id="KW-0472">Membrane</keyword>
<evidence type="ECO:0000256" key="4">
    <source>
        <dbReference type="ARBA" id="ARBA00022692"/>
    </source>
</evidence>
<keyword evidence="7" id="KW-0325">Glycoprotein</keyword>
<evidence type="ECO:0000256" key="7">
    <source>
        <dbReference type="ARBA" id="ARBA00023180"/>
    </source>
</evidence>
<evidence type="ECO:0000313" key="8">
    <source>
        <dbReference type="EMBL" id="KAL1612835.1"/>
    </source>
</evidence>
<evidence type="ECO:0000256" key="2">
    <source>
        <dbReference type="ARBA" id="ARBA00022676"/>
    </source>
</evidence>
<evidence type="ECO:0000256" key="3">
    <source>
        <dbReference type="ARBA" id="ARBA00022679"/>
    </source>
</evidence>
<gene>
    <name evidence="8" type="ORF">SLS60_001065</name>
</gene>
<keyword evidence="5" id="KW-1133">Transmembrane helix</keyword>
<keyword evidence="2" id="KW-0328">Glycosyltransferase</keyword>
<dbReference type="PANTHER" id="PTHR47844">
    <property type="entry name" value="SYNTHASE CPS1, PUTATIVE (AFU_ORTHOLOGUE AFUA_7G02500)-RELATED"/>
    <property type="match status" value="1"/>
</dbReference>
<dbReference type="PANTHER" id="PTHR47844:SF1">
    <property type="entry name" value="EXOSTOSIN-LIKE 2"/>
    <property type="match status" value="1"/>
</dbReference>
<proteinExistence type="predicted"/>
<reference evidence="8 9" key="1">
    <citation type="submission" date="2024-02" db="EMBL/GenBank/DDBJ databases">
        <title>De novo assembly and annotation of 12 fungi associated with fruit tree decline syndrome in Ontario, Canada.</title>
        <authorList>
            <person name="Sulman M."/>
            <person name="Ellouze W."/>
            <person name="Ilyukhin E."/>
        </authorList>
    </citation>
    <scope>NUCLEOTIDE SEQUENCE [LARGE SCALE GENOMIC DNA]</scope>
    <source>
        <strain evidence="8 9">M42-189</strain>
    </source>
</reference>
<keyword evidence="4" id="KW-0812">Transmembrane</keyword>
<dbReference type="Proteomes" id="UP001521785">
    <property type="component" value="Unassembled WGS sequence"/>
</dbReference>
<evidence type="ECO:0000313" key="9">
    <source>
        <dbReference type="Proteomes" id="UP001521785"/>
    </source>
</evidence>